<protein>
    <submittedName>
        <fullName evidence="1">Uncharacterized protein</fullName>
    </submittedName>
</protein>
<comment type="caution">
    <text evidence="1">The sequence shown here is derived from an EMBL/GenBank/DDBJ whole genome shotgun (WGS) entry which is preliminary data.</text>
</comment>
<accession>A0A645IJJ5</accession>
<reference evidence="1" key="1">
    <citation type="submission" date="2019-08" db="EMBL/GenBank/DDBJ databases">
        <authorList>
            <person name="Kucharzyk K."/>
            <person name="Murdoch R.W."/>
            <person name="Higgins S."/>
            <person name="Loffler F."/>
        </authorList>
    </citation>
    <scope>NUCLEOTIDE SEQUENCE</scope>
</reference>
<organism evidence="1">
    <name type="scientific">bioreactor metagenome</name>
    <dbReference type="NCBI Taxonomy" id="1076179"/>
    <lineage>
        <taxon>unclassified sequences</taxon>
        <taxon>metagenomes</taxon>
        <taxon>ecological metagenomes</taxon>
    </lineage>
</organism>
<proteinExistence type="predicted"/>
<dbReference type="EMBL" id="VSSQ01110831">
    <property type="protein sequence ID" value="MPN48484.1"/>
    <property type="molecule type" value="Genomic_DNA"/>
</dbReference>
<gene>
    <name evidence="1" type="ORF">SDC9_196091</name>
</gene>
<sequence length="85" mass="9732">MKSLNVGIEMTQTYKLYTSPSFKNTDVARSILGTSMENLAKKDYAEVKENISNGMPKDEALSEFLSDEYFNNYFNTLSEEIDELK</sequence>
<dbReference type="AlphaFoldDB" id="A0A645IJJ5"/>
<evidence type="ECO:0000313" key="1">
    <source>
        <dbReference type="EMBL" id="MPN48484.1"/>
    </source>
</evidence>
<name>A0A645IJJ5_9ZZZZ</name>